<reference evidence="1" key="1">
    <citation type="submission" date="2020-05" db="EMBL/GenBank/DDBJ databases">
        <title>Large-scale comparative analyses of tick genomes elucidate their genetic diversity and vector capacities.</title>
        <authorList>
            <person name="Jia N."/>
            <person name="Wang J."/>
            <person name="Shi W."/>
            <person name="Du L."/>
            <person name="Sun Y."/>
            <person name="Zhan W."/>
            <person name="Jiang J."/>
            <person name="Wang Q."/>
            <person name="Zhang B."/>
            <person name="Ji P."/>
            <person name="Sakyi L.B."/>
            <person name="Cui X."/>
            <person name="Yuan T."/>
            <person name="Jiang B."/>
            <person name="Yang W."/>
            <person name="Lam T.T.-Y."/>
            <person name="Chang Q."/>
            <person name="Ding S."/>
            <person name="Wang X."/>
            <person name="Zhu J."/>
            <person name="Ruan X."/>
            <person name="Zhao L."/>
            <person name="Wei J."/>
            <person name="Que T."/>
            <person name="Du C."/>
            <person name="Cheng J."/>
            <person name="Dai P."/>
            <person name="Han X."/>
            <person name="Huang E."/>
            <person name="Gao Y."/>
            <person name="Liu J."/>
            <person name="Shao H."/>
            <person name="Ye R."/>
            <person name="Li L."/>
            <person name="Wei W."/>
            <person name="Wang X."/>
            <person name="Wang C."/>
            <person name="Yang T."/>
            <person name="Huo Q."/>
            <person name="Li W."/>
            <person name="Guo W."/>
            <person name="Chen H."/>
            <person name="Zhou L."/>
            <person name="Ni X."/>
            <person name="Tian J."/>
            <person name="Zhou Y."/>
            <person name="Sheng Y."/>
            <person name="Liu T."/>
            <person name="Pan Y."/>
            <person name="Xia L."/>
            <person name="Li J."/>
            <person name="Zhao F."/>
            <person name="Cao W."/>
        </authorList>
    </citation>
    <scope>NUCLEOTIDE SEQUENCE</scope>
    <source>
        <strain evidence="1">Hyas-2018</strain>
    </source>
</reference>
<dbReference type="EMBL" id="CM023491">
    <property type="protein sequence ID" value="KAH6941994.1"/>
    <property type="molecule type" value="Genomic_DNA"/>
</dbReference>
<organism evidence="1 2">
    <name type="scientific">Hyalomma asiaticum</name>
    <name type="common">Tick</name>
    <dbReference type="NCBI Taxonomy" id="266040"/>
    <lineage>
        <taxon>Eukaryota</taxon>
        <taxon>Metazoa</taxon>
        <taxon>Ecdysozoa</taxon>
        <taxon>Arthropoda</taxon>
        <taxon>Chelicerata</taxon>
        <taxon>Arachnida</taxon>
        <taxon>Acari</taxon>
        <taxon>Parasitiformes</taxon>
        <taxon>Ixodida</taxon>
        <taxon>Ixodoidea</taxon>
        <taxon>Ixodidae</taxon>
        <taxon>Hyalomminae</taxon>
        <taxon>Hyalomma</taxon>
    </lineage>
</organism>
<gene>
    <name evidence="1" type="ORF">HPB50_027133</name>
</gene>
<proteinExistence type="predicted"/>
<accession>A0ACB7TAU7</accession>
<dbReference type="Proteomes" id="UP000821845">
    <property type="component" value="Chromosome 11"/>
</dbReference>
<comment type="caution">
    <text evidence="1">The sequence shown here is derived from an EMBL/GenBank/DDBJ whole genome shotgun (WGS) entry which is preliminary data.</text>
</comment>
<sequence>MSALWFEKLPHLALTGLCAGNRAYWSSELPDEADCVPSSPDGATLESSSLGLLLSEDDQSCPGHVPLRCPWCRRALTSHSRTDVAQPVTSTVRGSYSSGFCCISRRAMKSSGWFARMLVDKLLEYVPAVPNDSVDLIFQLGLLGFGAAMCVDVYRSGEAISL</sequence>
<evidence type="ECO:0000313" key="1">
    <source>
        <dbReference type="EMBL" id="KAH6941994.1"/>
    </source>
</evidence>
<name>A0ACB7TAU7_HYAAI</name>
<protein>
    <submittedName>
        <fullName evidence="1">Uncharacterized protein</fullName>
    </submittedName>
</protein>
<evidence type="ECO:0000313" key="2">
    <source>
        <dbReference type="Proteomes" id="UP000821845"/>
    </source>
</evidence>
<keyword evidence="2" id="KW-1185">Reference proteome</keyword>